<dbReference type="Gene3D" id="3.30.2010.10">
    <property type="entry name" value="Metalloproteases ('zincins'), catalytic domain"/>
    <property type="match status" value="1"/>
</dbReference>
<dbReference type="CDD" id="cd07341">
    <property type="entry name" value="M56_BlaR1_MecR1_like"/>
    <property type="match status" value="1"/>
</dbReference>
<dbReference type="InterPro" id="IPR008756">
    <property type="entry name" value="Peptidase_M56"/>
</dbReference>
<feature type="transmembrane region" description="Helical" evidence="2">
    <location>
        <begin position="42"/>
        <end position="60"/>
    </location>
</feature>
<dbReference type="EMBL" id="CP060635">
    <property type="protein sequence ID" value="QNM09234.1"/>
    <property type="molecule type" value="Genomic_DNA"/>
</dbReference>
<keyword evidence="2" id="KW-0472">Membrane</keyword>
<feature type="transmembrane region" description="Helical" evidence="2">
    <location>
        <begin position="112"/>
        <end position="129"/>
    </location>
</feature>
<dbReference type="InterPro" id="IPR001460">
    <property type="entry name" value="PCN-bd_Tpept"/>
</dbReference>
<dbReference type="RefSeq" id="WP_249329147.1">
    <property type="nucleotide sequence ID" value="NZ_CP060635.1"/>
</dbReference>
<dbReference type="Pfam" id="PF00905">
    <property type="entry name" value="Transpeptidase"/>
    <property type="match status" value="1"/>
</dbReference>
<dbReference type="GO" id="GO:0008658">
    <property type="term" value="F:penicillin binding"/>
    <property type="evidence" value="ECO:0007669"/>
    <property type="project" value="InterPro"/>
</dbReference>
<feature type="transmembrane region" description="Helical" evidence="2">
    <location>
        <begin position="12"/>
        <end position="30"/>
    </location>
</feature>
<dbReference type="NCBIfam" id="NF000326">
    <property type="entry name" value="blaR1_generic"/>
    <property type="match status" value="1"/>
</dbReference>
<evidence type="ECO:0000256" key="1">
    <source>
        <dbReference type="ARBA" id="ARBA00011075"/>
    </source>
</evidence>
<evidence type="ECO:0000259" key="4">
    <source>
        <dbReference type="Pfam" id="PF05569"/>
    </source>
</evidence>
<accession>A0A7G9GEK2</accession>
<dbReference type="SUPFAM" id="SSF56601">
    <property type="entry name" value="beta-lactamase/transpeptidase-like"/>
    <property type="match status" value="1"/>
</dbReference>
<feature type="transmembrane region" description="Helical" evidence="2">
    <location>
        <begin position="319"/>
        <end position="338"/>
    </location>
</feature>
<protein>
    <submittedName>
        <fullName evidence="5">BlaR1 family beta-lactam sensor/signal transducer</fullName>
    </submittedName>
</protein>
<dbReference type="Gene3D" id="3.40.710.10">
    <property type="entry name" value="DD-peptidase/beta-lactamase superfamily"/>
    <property type="match status" value="1"/>
</dbReference>
<evidence type="ECO:0000313" key="5">
    <source>
        <dbReference type="EMBL" id="QNM09234.1"/>
    </source>
</evidence>
<gene>
    <name evidence="5" type="primary">blaR1</name>
    <name evidence="5" type="ORF">H9Q79_02785</name>
</gene>
<dbReference type="Pfam" id="PF05569">
    <property type="entry name" value="Peptidase_M56"/>
    <property type="match status" value="1"/>
</dbReference>
<keyword evidence="2" id="KW-0812">Transmembrane</keyword>
<keyword evidence="6" id="KW-1185">Reference proteome</keyword>
<organism evidence="5 6">
    <name type="scientific">Wansuia hejianensis</name>
    <dbReference type="NCBI Taxonomy" id="2763667"/>
    <lineage>
        <taxon>Bacteria</taxon>
        <taxon>Bacillati</taxon>
        <taxon>Bacillota</taxon>
        <taxon>Clostridia</taxon>
        <taxon>Lachnospirales</taxon>
        <taxon>Lachnospiraceae</taxon>
        <taxon>Wansuia</taxon>
    </lineage>
</organism>
<keyword evidence="2" id="KW-1133">Transmembrane helix</keyword>
<feature type="domain" description="Penicillin-binding protein transpeptidase" evidence="3">
    <location>
        <begin position="373"/>
        <end position="590"/>
    </location>
</feature>
<evidence type="ECO:0000259" key="3">
    <source>
        <dbReference type="Pfam" id="PF00905"/>
    </source>
</evidence>
<comment type="similarity">
    <text evidence="1">Belongs to the peptidase M56 family.</text>
</comment>
<dbReference type="PANTHER" id="PTHR34978:SF3">
    <property type="entry name" value="SLR0241 PROTEIN"/>
    <property type="match status" value="1"/>
</dbReference>
<dbReference type="KEGG" id="whj:H9Q79_02785"/>
<dbReference type="Proteomes" id="UP000515860">
    <property type="component" value="Chromosome"/>
</dbReference>
<proteinExistence type="inferred from homology"/>
<dbReference type="PANTHER" id="PTHR34978">
    <property type="entry name" value="POSSIBLE SENSOR-TRANSDUCER PROTEIN BLAR"/>
    <property type="match status" value="1"/>
</dbReference>
<reference evidence="5 6" key="1">
    <citation type="submission" date="2020-08" db="EMBL/GenBank/DDBJ databases">
        <authorList>
            <person name="Liu C."/>
            <person name="Sun Q."/>
        </authorList>
    </citation>
    <scope>NUCLEOTIDE SEQUENCE [LARGE SCALE GENOMIC DNA]</scope>
    <source>
        <strain evidence="5 6">NSJ-29</strain>
    </source>
</reference>
<dbReference type="InterPro" id="IPR052173">
    <property type="entry name" value="Beta-lactam_resp_regulator"/>
</dbReference>
<sequence length="601" mass="67125">MNPGIVWQWIENHVILAAFLGLLLLVRYLFCRRNMAEERCRLWYLYLAALLFPFLPVQRLSGWYPWQEFLGGQAGGPGGATSIGGVEAAGGGLSDDYAVSVRSGGLPDWDRVVFALWIAGLAVSLALVCREQLRLHKILASAREVRDGKMREMFSCCRRQTGAERRVLLVSSSQVKSPFTAGLLRPKVVLPEGLERKIGQEDLKYVLLHELEHCAHRDLLTLFCMGIFRVLYWYQPLVKWGLKQFRRDMETACDARVLKQLPEEAGLEYGYTLLKLAERFNGNILQAAADWGGPAKQIRERTLQIAGYRRKSRADKRKGCLMLLFLTACLAAALPWLADGETAAAGPEVPGEISGVIQEEKQWEDAFEGQEGSFVLYHPQSGQCQVYNQVLGRTRVSPDSTYKIYSALLALEEGHISGENSLRRWDGTEQPFARWERDQDLNSAMADSVNWYFQRLDGQAGMVRLEEFLQELGYGNQDLSGGVQSSWLESSLKISPLEQAALLGKVFSREAEIQPEHVRTLKNALCLQKNGELALYGKTGTGRVDGKDIRGWFAGMLESGGEQIVFVSYIQGRDGCTGGQAAEIAERILQEEGFAVSLDDV</sequence>
<feature type="domain" description="Peptidase M56" evidence="4">
    <location>
        <begin position="14"/>
        <end position="302"/>
    </location>
</feature>
<evidence type="ECO:0000313" key="6">
    <source>
        <dbReference type="Proteomes" id="UP000515860"/>
    </source>
</evidence>
<evidence type="ECO:0000256" key="2">
    <source>
        <dbReference type="SAM" id="Phobius"/>
    </source>
</evidence>
<name>A0A7G9GEK2_9FIRM</name>
<dbReference type="AlphaFoldDB" id="A0A7G9GEK2"/>
<dbReference type="InterPro" id="IPR012338">
    <property type="entry name" value="Beta-lactam/transpept-like"/>
</dbReference>